<proteinExistence type="predicted"/>
<dbReference type="Proteomes" id="UP001149090">
    <property type="component" value="Unassembled WGS sequence"/>
</dbReference>
<protein>
    <submittedName>
        <fullName evidence="1">Ankyrin repeat ph and sec7 domain containing protein secg-related</fullName>
    </submittedName>
</protein>
<sequence>MKLHLFIKRKINKIKIKIKIKIKWIFGEAIKTNNTKELSSMNVKSFNEQKIEPKPMIIYAIEEQCSLETIKFLVEHGADLNETDKMQKEMHFIQQY</sequence>
<gene>
    <name evidence="1" type="ORF">M0811_04959</name>
</gene>
<dbReference type="EMBL" id="JAPDFW010000053">
    <property type="protein sequence ID" value="KAJ5078634.1"/>
    <property type="molecule type" value="Genomic_DNA"/>
</dbReference>
<accession>A0A9Q0LU90</accession>
<comment type="caution">
    <text evidence="1">The sequence shown here is derived from an EMBL/GenBank/DDBJ whole genome shotgun (WGS) entry which is preliminary data.</text>
</comment>
<evidence type="ECO:0000313" key="2">
    <source>
        <dbReference type="Proteomes" id="UP001149090"/>
    </source>
</evidence>
<evidence type="ECO:0000313" key="1">
    <source>
        <dbReference type="EMBL" id="KAJ5078634.1"/>
    </source>
</evidence>
<reference evidence="1" key="1">
    <citation type="submission" date="2022-10" db="EMBL/GenBank/DDBJ databases">
        <title>Novel sulphate-reducing endosymbionts in the free-living metamonad Anaeramoeba.</title>
        <authorList>
            <person name="Jerlstrom-Hultqvist J."/>
            <person name="Cepicka I."/>
            <person name="Gallot-Lavallee L."/>
            <person name="Salas-Leiva D."/>
            <person name="Curtis B.A."/>
            <person name="Zahonova K."/>
            <person name="Pipaliya S."/>
            <person name="Dacks J."/>
            <person name="Roger A.J."/>
        </authorList>
    </citation>
    <scope>NUCLEOTIDE SEQUENCE</scope>
    <source>
        <strain evidence="1">BMAN</strain>
    </source>
</reference>
<name>A0A9Q0LU90_ANAIG</name>
<organism evidence="1 2">
    <name type="scientific">Anaeramoeba ignava</name>
    <name type="common">Anaerobic marine amoeba</name>
    <dbReference type="NCBI Taxonomy" id="1746090"/>
    <lineage>
        <taxon>Eukaryota</taxon>
        <taxon>Metamonada</taxon>
        <taxon>Anaeramoebidae</taxon>
        <taxon>Anaeramoeba</taxon>
    </lineage>
</organism>
<keyword evidence="2" id="KW-1185">Reference proteome</keyword>
<dbReference type="AlphaFoldDB" id="A0A9Q0LU90"/>